<dbReference type="AlphaFoldDB" id="A0AAD4PYW2"/>
<evidence type="ECO:0000313" key="1">
    <source>
        <dbReference type="EMBL" id="KAH8701975.1"/>
    </source>
</evidence>
<keyword evidence="2" id="KW-1185">Reference proteome</keyword>
<proteinExistence type="predicted"/>
<dbReference type="PANTHER" id="PTHR46082">
    <property type="entry name" value="ATP/GTP-BINDING PROTEIN-RELATED"/>
    <property type="match status" value="1"/>
</dbReference>
<dbReference type="InterPro" id="IPR053137">
    <property type="entry name" value="NLR-like"/>
</dbReference>
<comment type="caution">
    <text evidence="1">The sequence shown here is derived from an EMBL/GenBank/DDBJ whole genome shotgun (WGS) entry which is preliminary data.</text>
</comment>
<reference evidence="1" key="1">
    <citation type="submission" date="2021-12" db="EMBL/GenBank/DDBJ databases">
        <title>Convergent genome expansion in fungi linked to evolution of root-endophyte symbiosis.</title>
        <authorList>
            <consortium name="DOE Joint Genome Institute"/>
            <person name="Ke Y.-H."/>
            <person name="Bonito G."/>
            <person name="Liao H.-L."/>
            <person name="Looney B."/>
            <person name="Rojas-Flechas A."/>
            <person name="Nash J."/>
            <person name="Hameed K."/>
            <person name="Schadt C."/>
            <person name="Martin F."/>
            <person name="Crous P.W."/>
            <person name="Miettinen O."/>
            <person name="Magnuson J.K."/>
            <person name="Labbe J."/>
            <person name="Jacobson D."/>
            <person name="Doktycz M.J."/>
            <person name="Veneault-Fourrey C."/>
            <person name="Kuo A."/>
            <person name="Mondo S."/>
            <person name="Calhoun S."/>
            <person name="Riley R."/>
            <person name="Ohm R."/>
            <person name="LaButti K."/>
            <person name="Andreopoulos B."/>
            <person name="Pangilinan J."/>
            <person name="Nolan M."/>
            <person name="Tritt A."/>
            <person name="Clum A."/>
            <person name="Lipzen A."/>
            <person name="Daum C."/>
            <person name="Barry K."/>
            <person name="Grigoriev I.V."/>
            <person name="Vilgalys R."/>
        </authorList>
    </citation>
    <scope>NUCLEOTIDE SEQUENCE</scope>
    <source>
        <strain evidence="1">PMI_201</strain>
    </source>
</reference>
<protein>
    <submittedName>
        <fullName evidence="1">Uncharacterized protein</fullName>
    </submittedName>
</protein>
<dbReference type="GO" id="GO:0009116">
    <property type="term" value="P:nucleoside metabolic process"/>
    <property type="evidence" value="ECO:0007669"/>
    <property type="project" value="InterPro"/>
</dbReference>
<dbReference type="InterPro" id="IPR035994">
    <property type="entry name" value="Nucleoside_phosphorylase_sf"/>
</dbReference>
<sequence>MEDTLGRASPEIRAFIEKMSGRLVSERLKAKTSAYSSVHCSQKQFSKSVYPGPENDQLYKANIPHKHWKKGHCPICDKCKASGDDVCEEVLKASCTELGCNEETRLIQRDRLQQVVGMPLTAQIQEARNPYIHFGRMASSNQVMKSGQDRNVIAAEEGVIGFDMESAGTWDYVPTIVIKTVCDYADSHKDKQWQPYAAITAAACTKAVLEEWRSRDKPVRRPINQKHLGSKSNPVHWAIPSSTNTIFTGRDRILRELENVVCDAVRILGTIITRLSFPALAARARVKSASNWRSVFVNHEADNLEIGYQQYFPASISGVVILTSRNGDHQQYTTSKCIHLPGLEDAEACELLLKAADVPSGRGQALRNDASIVSNILGSHPLALIQAGMYISRGHCTLKDFPEAFNQQQRRILTFQLSPVQSRYRDVYTTFEASANILQSLGTQSANDALDLLSVLALCDANYLPLAKFFEAAYKGAQVYKERSEDDLTWLTRENGPPLTHWDFTWLKKRGLTPLARDNNTAPRYLLSIVESWHSHWDSFRLIEAIHLLKKFSFVLTDTNEGFLGVSIHPLVLTWARSHVHAEKLVDKVSVRILQHNGNVKAAISELEQVVRIQKQSRGEDSESKLVELLQELAICYSYFALEALEAAPVPYASCKEDHYKNEAIQIMRQVVEIERRILGEKHEALKISQDWYETIMGEPDFS</sequence>
<dbReference type="RefSeq" id="XP_046075351.1">
    <property type="nucleotide sequence ID" value="XM_046222022.1"/>
</dbReference>
<dbReference type="GeneID" id="70252309"/>
<dbReference type="EMBL" id="JAJTJA010000003">
    <property type="protein sequence ID" value="KAH8701975.1"/>
    <property type="molecule type" value="Genomic_DNA"/>
</dbReference>
<name>A0AAD4PYW2_9EURO</name>
<dbReference type="InterPro" id="IPR011990">
    <property type="entry name" value="TPR-like_helical_dom_sf"/>
</dbReference>
<organism evidence="1 2">
    <name type="scientific">Talaromyces proteolyticus</name>
    <dbReference type="NCBI Taxonomy" id="1131652"/>
    <lineage>
        <taxon>Eukaryota</taxon>
        <taxon>Fungi</taxon>
        <taxon>Dikarya</taxon>
        <taxon>Ascomycota</taxon>
        <taxon>Pezizomycotina</taxon>
        <taxon>Eurotiomycetes</taxon>
        <taxon>Eurotiomycetidae</taxon>
        <taxon>Eurotiales</taxon>
        <taxon>Trichocomaceae</taxon>
        <taxon>Talaromyces</taxon>
        <taxon>Talaromyces sect. Bacilispori</taxon>
    </lineage>
</organism>
<dbReference type="GO" id="GO:0003824">
    <property type="term" value="F:catalytic activity"/>
    <property type="evidence" value="ECO:0007669"/>
    <property type="project" value="InterPro"/>
</dbReference>
<dbReference type="Gene3D" id="3.40.50.1580">
    <property type="entry name" value="Nucleoside phosphorylase domain"/>
    <property type="match status" value="1"/>
</dbReference>
<dbReference type="Proteomes" id="UP001201262">
    <property type="component" value="Unassembled WGS sequence"/>
</dbReference>
<gene>
    <name evidence="1" type="ORF">BGW36DRAFT_458775</name>
</gene>
<accession>A0AAD4PYW2</accession>
<dbReference type="PANTHER" id="PTHR46082:SF6">
    <property type="entry name" value="AAA+ ATPASE DOMAIN-CONTAINING PROTEIN-RELATED"/>
    <property type="match status" value="1"/>
</dbReference>
<dbReference type="SUPFAM" id="SSF53167">
    <property type="entry name" value="Purine and uridine phosphorylases"/>
    <property type="match status" value="1"/>
</dbReference>
<dbReference type="Gene3D" id="1.25.40.10">
    <property type="entry name" value="Tetratricopeptide repeat domain"/>
    <property type="match status" value="1"/>
</dbReference>
<evidence type="ECO:0000313" key="2">
    <source>
        <dbReference type="Proteomes" id="UP001201262"/>
    </source>
</evidence>